<dbReference type="GO" id="GO:0061630">
    <property type="term" value="F:ubiquitin protein ligase activity"/>
    <property type="evidence" value="ECO:0007669"/>
    <property type="project" value="UniProtKB-EC"/>
</dbReference>
<feature type="domain" description="RING-type" evidence="13">
    <location>
        <begin position="208"/>
        <end position="254"/>
    </location>
</feature>
<evidence type="ECO:0000256" key="9">
    <source>
        <dbReference type="ARBA" id="ARBA00022833"/>
    </source>
</evidence>
<dbReference type="PROSITE" id="PS51873">
    <property type="entry name" value="TRIAD"/>
    <property type="match status" value="1"/>
</dbReference>
<reference evidence="15 16" key="1">
    <citation type="submission" date="2024-01" db="EMBL/GenBank/DDBJ databases">
        <title>Comparative genomics of Cryptococcus and Kwoniella reveals pathogenesis evolution and contrasting modes of karyotype evolution via chromosome fusion or intercentromeric recombination.</title>
        <authorList>
            <person name="Coelho M.A."/>
            <person name="David-Palma M."/>
            <person name="Shea T."/>
            <person name="Bowers K."/>
            <person name="McGinley-Smith S."/>
            <person name="Mohammad A.W."/>
            <person name="Gnirke A."/>
            <person name="Yurkov A.M."/>
            <person name="Nowrousian M."/>
            <person name="Sun S."/>
            <person name="Cuomo C.A."/>
            <person name="Heitman J."/>
        </authorList>
    </citation>
    <scope>NUCLEOTIDE SEQUENCE [LARGE SCALE GENOMIC DNA]</scope>
    <source>
        <strain evidence="15 16">PYCC6329</strain>
    </source>
</reference>
<dbReference type="Proteomes" id="UP001358614">
    <property type="component" value="Chromosome 2"/>
</dbReference>
<dbReference type="Pfam" id="PF01485">
    <property type="entry name" value="IBR"/>
    <property type="match status" value="1"/>
</dbReference>
<evidence type="ECO:0000256" key="11">
    <source>
        <dbReference type="PROSITE-ProRule" id="PRU00175"/>
    </source>
</evidence>
<dbReference type="GO" id="GO:0008270">
    <property type="term" value="F:zinc ion binding"/>
    <property type="evidence" value="ECO:0007669"/>
    <property type="project" value="UniProtKB-KW"/>
</dbReference>
<feature type="compositionally biased region" description="Low complexity" evidence="12">
    <location>
        <begin position="348"/>
        <end position="363"/>
    </location>
</feature>
<evidence type="ECO:0000256" key="5">
    <source>
        <dbReference type="ARBA" id="ARBA00022723"/>
    </source>
</evidence>
<evidence type="ECO:0000256" key="3">
    <source>
        <dbReference type="ARBA" id="ARBA00012251"/>
    </source>
</evidence>
<sequence>MSDDHLDDVAAQCASLQEDEITVLEAIYPSLITVHPNPDDKPGRLLTLTLPITLPTPHQIQLDTSTGPSASLELSHLPSLTLRLLLPKRYPMVEPAKPISLRAGLPSGDKLGNWLPRTKLRSIQDKLLEMWEEEREICGGEGQGVGVIWKWWEWIGNGDFLTDLGMFNGPILELSVPPMLTPSTFHTMLKTYNASQLHSDFEKTAFSCSICLENRKGKSCVQIPGCGCVFCTPCLSSCWSLAITEGSLENVSCPSVSCTKQRALRDRGESGGENETDGEMVESVVGKELRERWEDVKEKRKAEIDPLYTICPRPTCQAAVPPPPPPKSNSITFNPTFTSRVIRLSDLSTTTSTSSTSTNGSTDVDTDRDTISVSPSIPTEDRWVRHRTCPKCSYSFCLYCNATWHGPHTPCAFPQTSLIVSEYLNYPEGSEGRRRMEIKRGKVNLERMVRQYLEDEANKSWLENKTSPCSGCGVRVEKSHGCNHMICGRCNAHFCYRCGGSINPKDPYKHFNTPGRSCYQKLFDQEEIDRFEREAHGVGGAAVGGGHEDEWREFRGIWEW</sequence>
<dbReference type="PANTHER" id="PTHR11685">
    <property type="entry name" value="RBR FAMILY RING FINGER AND IBR DOMAIN-CONTAINING"/>
    <property type="match status" value="1"/>
</dbReference>
<dbReference type="CDD" id="cd23820">
    <property type="entry name" value="RWD_RNF14"/>
    <property type="match status" value="1"/>
</dbReference>
<evidence type="ECO:0000256" key="8">
    <source>
        <dbReference type="ARBA" id="ARBA00022786"/>
    </source>
</evidence>
<evidence type="ECO:0000256" key="1">
    <source>
        <dbReference type="ARBA" id="ARBA00001798"/>
    </source>
</evidence>
<evidence type="ECO:0000256" key="6">
    <source>
        <dbReference type="ARBA" id="ARBA00022737"/>
    </source>
</evidence>
<feature type="region of interest" description="Disordered" evidence="12">
    <location>
        <begin position="348"/>
        <end position="373"/>
    </location>
</feature>
<comment type="catalytic activity">
    <reaction evidence="1">
        <text>[E2 ubiquitin-conjugating enzyme]-S-ubiquitinyl-L-cysteine + [acceptor protein]-L-lysine = [E2 ubiquitin-conjugating enzyme]-L-cysteine + [acceptor protein]-N(6)-ubiquitinyl-L-lysine.</text>
        <dbReference type="EC" id="2.3.2.31"/>
    </reaction>
</comment>
<keyword evidence="6" id="KW-0677">Repeat</keyword>
<dbReference type="Pfam" id="PF22191">
    <property type="entry name" value="IBR_1"/>
    <property type="match status" value="1"/>
</dbReference>
<dbReference type="InterPro" id="IPR044066">
    <property type="entry name" value="TRIAD_supradom"/>
</dbReference>
<dbReference type="GO" id="GO:0016567">
    <property type="term" value="P:protein ubiquitination"/>
    <property type="evidence" value="ECO:0007669"/>
    <property type="project" value="InterPro"/>
</dbReference>
<dbReference type="AlphaFoldDB" id="A0AAX4KV83"/>
<dbReference type="SUPFAM" id="SSF57850">
    <property type="entry name" value="RING/U-box"/>
    <property type="match status" value="3"/>
</dbReference>
<dbReference type="GeneID" id="91106385"/>
<name>A0AAX4KV83_9TREE</name>
<dbReference type="Gene3D" id="3.30.40.10">
    <property type="entry name" value="Zinc/RING finger domain, C3HC4 (zinc finger)"/>
    <property type="match status" value="1"/>
</dbReference>
<evidence type="ECO:0000256" key="4">
    <source>
        <dbReference type="ARBA" id="ARBA00022679"/>
    </source>
</evidence>
<feature type="domain" description="RING-type" evidence="14">
    <location>
        <begin position="204"/>
        <end position="522"/>
    </location>
</feature>
<evidence type="ECO:0000259" key="13">
    <source>
        <dbReference type="PROSITE" id="PS50089"/>
    </source>
</evidence>
<evidence type="ECO:0000259" key="14">
    <source>
        <dbReference type="PROSITE" id="PS51873"/>
    </source>
</evidence>
<dbReference type="InterPro" id="IPR016135">
    <property type="entry name" value="UBQ-conjugating_enzyme/RWD"/>
</dbReference>
<evidence type="ECO:0000256" key="2">
    <source>
        <dbReference type="ARBA" id="ARBA00004906"/>
    </source>
</evidence>
<proteinExistence type="inferred from homology"/>
<dbReference type="InterPro" id="IPR031127">
    <property type="entry name" value="E3_UB_ligase_RBR"/>
</dbReference>
<evidence type="ECO:0000256" key="7">
    <source>
        <dbReference type="ARBA" id="ARBA00022771"/>
    </source>
</evidence>
<dbReference type="InterPro" id="IPR002867">
    <property type="entry name" value="IBR_dom"/>
</dbReference>
<dbReference type="InterPro" id="IPR013083">
    <property type="entry name" value="Znf_RING/FYVE/PHD"/>
</dbReference>
<evidence type="ECO:0000256" key="10">
    <source>
        <dbReference type="ARBA" id="ARBA00044508"/>
    </source>
</evidence>
<dbReference type="Pfam" id="PF05773">
    <property type="entry name" value="RWD"/>
    <property type="match status" value="1"/>
</dbReference>
<comment type="similarity">
    <text evidence="10">Belongs to the RBR family. RNF14 subfamily.</text>
</comment>
<comment type="pathway">
    <text evidence="2">Protein modification; protein ubiquitination.</text>
</comment>
<gene>
    <name evidence="15" type="ORF">V865_007584</name>
</gene>
<dbReference type="Gene3D" id="1.20.120.1750">
    <property type="match status" value="1"/>
</dbReference>
<dbReference type="KEGG" id="ker:91106385"/>
<dbReference type="CDD" id="cd20354">
    <property type="entry name" value="Rcat_RBR_RNF14"/>
    <property type="match status" value="1"/>
</dbReference>
<organism evidence="15 16">
    <name type="scientific">Kwoniella europaea PYCC6329</name>
    <dbReference type="NCBI Taxonomy" id="1423913"/>
    <lineage>
        <taxon>Eukaryota</taxon>
        <taxon>Fungi</taxon>
        <taxon>Dikarya</taxon>
        <taxon>Basidiomycota</taxon>
        <taxon>Agaricomycotina</taxon>
        <taxon>Tremellomycetes</taxon>
        <taxon>Tremellales</taxon>
        <taxon>Cryptococcaceae</taxon>
        <taxon>Kwoniella</taxon>
    </lineage>
</organism>
<dbReference type="EMBL" id="CP144090">
    <property type="protein sequence ID" value="WWD09460.1"/>
    <property type="molecule type" value="Genomic_DNA"/>
</dbReference>
<dbReference type="FunFam" id="3.30.40.10:FF:000416">
    <property type="entry name" value="RBR-type E3 ubiquitin transferase"/>
    <property type="match status" value="1"/>
</dbReference>
<dbReference type="InterPro" id="IPR006575">
    <property type="entry name" value="RWD_dom"/>
</dbReference>
<keyword evidence="8" id="KW-0833">Ubl conjugation pathway</keyword>
<evidence type="ECO:0000256" key="12">
    <source>
        <dbReference type="SAM" id="MobiDB-lite"/>
    </source>
</evidence>
<dbReference type="Gene3D" id="3.10.110.10">
    <property type="entry name" value="Ubiquitin Conjugating Enzyme"/>
    <property type="match status" value="1"/>
</dbReference>
<keyword evidence="9" id="KW-0862">Zinc</keyword>
<evidence type="ECO:0000313" key="16">
    <source>
        <dbReference type="Proteomes" id="UP001358614"/>
    </source>
</evidence>
<keyword evidence="7 11" id="KW-0863">Zinc-finger</keyword>
<protein>
    <recommendedName>
        <fullName evidence="3">RBR-type E3 ubiquitin transferase</fullName>
        <ecNumber evidence="3">2.3.2.31</ecNumber>
    </recommendedName>
</protein>
<dbReference type="EC" id="2.3.2.31" evidence="3"/>
<dbReference type="PROSITE" id="PS50089">
    <property type="entry name" value="ZF_RING_2"/>
    <property type="match status" value="1"/>
</dbReference>
<keyword evidence="5" id="KW-0479">Metal-binding</keyword>
<evidence type="ECO:0000313" key="15">
    <source>
        <dbReference type="EMBL" id="WWD09460.1"/>
    </source>
</evidence>
<dbReference type="InterPro" id="IPR001841">
    <property type="entry name" value="Znf_RING"/>
</dbReference>
<dbReference type="InterPro" id="IPR047548">
    <property type="entry name" value="Rcat_RBR_RNF14"/>
</dbReference>
<keyword evidence="4" id="KW-0808">Transferase</keyword>
<dbReference type="SUPFAM" id="SSF54495">
    <property type="entry name" value="UBC-like"/>
    <property type="match status" value="1"/>
</dbReference>
<dbReference type="SMART" id="SM00647">
    <property type="entry name" value="IBR"/>
    <property type="match status" value="2"/>
</dbReference>
<accession>A0AAX4KV83</accession>
<dbReference type="RefSeq" id="XP_066087427.1">
    <property type="nucleotide sequence ID" value="XM_066231330.1"/>
</dbReference>
<keyword evidence="16" id="KW-1185">Reference proteome</keyword>